<keyword evidence="2" id="KW-1185">Reference proteome</keyword>
<protein>
    <submittedName>
        <fullName evidence="1">Uncharacterized protein</fullName>
    </submittedName>
</protein>
<organism evidence="1 2">
    <name type="scientific">Ceraceosorus guamensis</name>
    <dbReference type="NCBI Taxonomy" id="1522189"/>
    <lineage>
        <taxon>Eukaryota</taxon>
        <taxon>Fungi</taxon>
        <taxon>Dikarya</taxon>
        <taxon>Basidiomycota</taxon>
        <taxon>Ustilaginomycotina</taxon>
        <taxon>Exobasidiomycetes</taxon>
        <taxon>Ceraceosorales</taxon>
        <taxon>Ceraceosoraceae</taxon>
        <taxon>Ceraceosorus</taxon>
    </lineage>
</organism>
<reference evidence="1 2" key="1">
    <citation type="journal article" date="2018" name="Mol. Biol. Evol.">
        <title>Broad Genomic Sampling Reveals a Smut Pathogenic Ancestry of the Fungal Clade Ustilaginomycotina.</title>
        <authorList>
            <person name="Kijpornyongpan T."/>
            <person name="Mondo S.J."/>
            <person name="Barry K."/>
            <person name="Sandor L."/>
            <person name="Lee J."/>
            <person name="Lipzen A."/>
            <person name="Pangilinan J."/>
            <person name="LaButti K."/>
            <person name="Hainaut M."/>
            <person name="Henrissat B."/>
            <person name="Grigoriev I.V."/>
            <person name="Spatafora J.W."/>
            <person name="Aime M.C."/>
        </authorList>
    </citation>
    <scope>NUCLEOTIDE SEQUENCE [LARGE SCALE GENOMIC DNA]</scope>
    <source>
        <strain evidence="1 2">MCA 4658</strain>
    </source>
</reference>
<dbReference type="Proteomes" id="UP000245783">
    <property type="component" value="Unassembled WGS sequence"/>
</dbReference>
<dbReference type="AlphaFoldDB" id="A0A316W4R7"/>
<dbReference type="InParanoid" id="A0A316W4R7"/>
<evidence type="ECO:0000313" key="1">
    <source>
        <dbReference type="EMBL" id="PWN44749.1"/>
    </source>
</evidence>
<accession>A0A316W4R7</accession>
<proteinExistence type="predicted"/>
<name>A0A316W4R7_9BASI</name>
<evidence type="ECO:0000313" key="2">
    <source>
        <dbReference type="Proteomes" id="UP000245783"/>
    </source>
</evidence>
<dbReference type="EMBL" id="KZ819359">
    <property type="protein sequence ID" value="PWN44749.1"/>
    <property type="molecule type" value="Genomic_DNA"/>
</dbReference>
<sequence length="106" mass="12105">MARLLMALSRSNLAAMHGARLHGQTSDQCRGNVASHWRLMRRRLRNERVRKGIAKVDPQNAYQKRAWARKVRGRFQALMPNMGLEDAVKVLIVKKKCTVPCSQGPR</sequence>
<dbReference type="RefSeq" id="XP_025371909.1">
    <property type="nucleotide sequence ID" value="XM_025511330.1"/>
</dbReference>
<dbReference type="GeneID" id="37033200"/>
<gene>
    <name evidence="1" type="ORF">IE81DRAFT_254048</name>
</gene>